<keyword evidence="3" id="KW-1185">Reference proteome</keyword>
<dbReference type="InterPro" id="IPR038980">
    <property type="entry name" value="ATM_plant"/>
</dbReference>
<sequence>MTTIDISREIQEIAFKLSATKPKQREEGILLLNTLLSGQHSIAFCRYISKQTADLNHNQLPHSETWPFLIKLLIQCVKLEVSGSKKRLPKSDYAKTLKLVIQRANDSQFTGHDMLLLPVAKLVFNHIWEVLKDVPSFQSDYGSILRHLLRAQTYRFHMRNRIYCCLVRLYLEKVKTSATSTGQLKPTDDVIWFIRTLQLLFENPPEDYSDDLREDVVKGFAGIFSYVR</sequence>
<comment type="caution">
    <text evidence="2">The sequence shown here is derived from an EMBL/GenBank/DDBJ whole genome shotgun (WGS) entry which is preliminary data.</text>
</comment>
<keyword evidence="2" id="KW-0808">Transferase</keyword>
<evidence type="ECO:0000259" key="1">
    <source>
        <dbReference type="Pfam" id="PF11640"/>
    </source>
</evidence>
<evidence type="ECO:0000313" key="2">
    <source>
        <dbReference type="EMBL" id="GAA0142541.1"/>
    </source>
</evidence>
<dbReference type="GO" id="GO:0006974">
    <property type="term" value="P:DNA damage response"/>
    <property type="evidence" value="ECO:0007669"/>
    <property type="project" value="InterPro"/>
</dbReference>
<keyword evidence="2" id="KW-0418">Kinase</keyword>
<organism evidence="2 3">
    <name type="scientific">Lithospermum erythrorhizon</name>
    <name type="common">Purple gromwell</name>
    <name type="synonym">Lithospermum officinale var. erythrorhizon</name>
    <dbReference type="NCBI Taxonomy" id="34254"/>
    <lineage>
        <taxon>Eukaryota</taxon>
        <taxon>Viridiplantae</taxon>
        <taxon>Streptophyta</taxon>
        <taxon>Embryophyta</taxon>
        <taxon>Tracheophyta</taxon>
        <taxon>Spermatophyta</taxon>
        <taxon>Magnoliopsida</taxon>
        <taxon>eudicotyledons</taxon>
        <taxon>Gunneridae</taxon>
        <taxon>Pentapetalae</taxon>
        <taxon>asterids</taxon>
        <taxon>lamiids</taxon>
        <taxon>Boraginales</taxon>
        <taxon>Boraginaceae</taxon>
        <taxon>Boraginoideae</taxon>
        <taxon>Lithospermeae</taxon>
        <taxon>Lithospermum</taxon>
    </lineage>
</organism>
<dbReference type="Proteomes" id="UP001454036">
    <property type="component" value="Unassembled WGS sequence"/>
</dbReference>
<name>A0AAV3NUQ7_LITER</name>
<dbReference type="EMBL" id="BAABME010000411">
    <property type="protein sequence ID" value="GAA0142541.1"/>
    <property type="molecule type" value="Genomic_DNA"/>
</dbReference>
<dbReference type="Pfam" id="PF11640">
    <property type="entry name" value="TAN"/>
    <property type="match status" value="1"/>
</dbReference>
<dbReference type="PANTHER" id="PTHR37079:SF4">
    <property type="entry name" value="SERINE_THREONINE-PROTEIN KINASE ATM"/>
    <property type="match status" value="1"/>
</dbReference>
<proteinExistence type="predicted"/>
<evidence type="ECO:0000313" key="3">
    <source>
        <dbReference type="Proteomes" id="UP001454036"/>
    </source>
</evidence>
<dbReference type="AlphaFoldDB" id="A0AAV3NUQ7"/>
<protein>
    <submittedName>
        <fullName evidence="2">Non-receptor serine/threonine protein kinase</fullName>
    </submittedName>
</protein>
<dbReference type="InterPro" id="IPR021668">
    <property type="entry name" value="TAN"/>
</dbReference>
<gene>
    <name evidence="2" type="ORF">LIER_03417</name>
</gene>
<feature type="domain" description="Telomere-length maintenance and DNA damage repair" evidence="1">
    <location>
        <begin position="10"/>
        <end position="160"/>
    </location>
</feature>
<accession>A0AAV3NUQ7</accession>
<dbReference type="PANTHER" id="PTHR37079">
    <property type="entry name" value="SERINE/THREONINE-PROTEIN KINASE ATM"/>
    <property type="match status" value="1"/>
</dbReference>
<reference evidence="2 3" key="1">
    <citation type="submission" date="2024-01" db="EMBL/GenBank/DDBJ databases">
        <title>The complete chloroplast genome sequence of Lithospermum erythrorhizon: insights into the phylogenetic relationship among Boraginaceae species and the maternal lineages of purple gromwells.</title>
        <authorList>
            <person name="Okada T."/>
            <person name="Watanabe K."/>
        </authorList>
    </citation>
    <scope>NUCLEOTIDE SEQUENCE [LARGE SCALE GENOMIC DNA]</scope>
</reference>
<keyword evidence="2" id="KW-0723">Serine/threonine-protein kinase</keyword>
<dbReference type="GO" id="GO:0004674">
    <property type="term" value="F:protein serine/threonine kinase activity"/>
    <property type="evidence" value="ECO:0007669"/>
    <property type="project" value="UniProtKB-KW"/>
</dbReference>